<keyword evidence="2" id="KW-1185">Reference proteome</keyword>
<protein>
    <submittedName>
        <fullName evidence="1">Uncharacterized protein</fullName>
    </submittedName>
</protein>
<dbReference type="EMBL" id="KZ679703">
    <property type="protein sequence ID" value="PTB48019.1"/>
    <property type="molecule type" value="Genomic_DNA"/>
</dbReference>
<sequence>MTMRRPRPITITRRVLKPKPKPKPPASWALLGASKLGRASPFRAPCFPLRCIPPSHYIYLPPSLPICPSSLLHSLLHSLHPQSIYWNQHPLLFRILKNTPLLLHNPRNVWPSRGSWPHRPCCHGTEPDSQHG</sequence>
<evidence type="ECO:0000313" key="2">
    <source>
        <dbReference type="Proteomes" id="UP000241690"/>
    </source>
</evidence>
<evidence type="ECO:0000313" key="1">
    <source>
        <dbReference type="EMBL" id="PTB48019.1"/>
    </source>
</evidence>
<organism evidence="1 2">
    <name type="scientific">Trichoderma harzianum CBS 226.95</name>
    <dbReference type="NCBI Taxonomy" id="983964"/>
    <lineage>
        <taxon>Eukaryota</taxon>
        <taxon>Fungi</taxon>
        <taxon>Dikarya</taxon>
        <taxon>Ascomycota</taxon>
        <taxon>Pezizomycotina</taxon>
        <taxon>Sordariomycetes</taxon>
        <taxon>Hypocreomycetidae</taxon>
        <taxon>Hypocreales</taxon>
        <taxon>Hypocreaceae</taxon>
        <taxon>Trichoderma</taxon>
    </lineage>
</organism>
<reference evidence="1 2" key="1">
    <citation type="submission" date="2016-07" db="EMBL/GenBank/DDBJ databases">
        <title>Multiple horizontal gene transfer events from other fungi enriched the ability of initially mycotrophic Trichoderma (Ascomycota) to feed on dead plant biomass.</title>
        <authorList>
            <consortium name="DOE Joint Genome Institute"/>
            <person name="Aerts A."/>
            <person name="Atanasova L."/>
            <person name="Chenthamara K."/>
            <person name="Zhang J."/>
            <person name="Grujic M."/>
            <person name="Henrissat B."/>
            <person name="Kuo A."/>
            <person name="Salamov A."/>
            <person name="Lipzen A."/>
            <person name="Labutti K."/>
            <person name="Barry K."/>
            <person name="Miao Y."/>
            <person name="Rahimi M.J."/>
            <person name="Shen Q."/>
            <person name="Grigoriev I.V."/>
            <person name="Kubicek C.P."/>
            <person name="Druzhinina I.S."/>
        </authorList>
    </citation>
    <scope>NUCLEOTIDE SEQUENCE [LARGE SCALE GENOMIC DNA]</scope>
    <source>
        <strain evidence="1 2">CBS 226.95</strain>
    </source>
</reference>
<dbReference type="GeneID" id="36622942"/>
<accession>A0A2T3ZT89</accession>
<name>A0A2T3ZT89_TRIHA</name>
<dbReference type="RefSeq" id="XP_024767696.1">
    <property type="nucleotide sequence ID" value="XM_024914376.1"/>
</dbReference>
<dbReference type="AlphaFoldDB" id="A0A2T3ZT89"/>
<gene>
    <name evidence="1" type="ORF">M431DRAFT_334218</name>
</gene>
<dbReference type="Proteomes" id="UP000241690">
    <property type="component" value="Unassembled WGS sequence"/>
</dbReference>
<proteinExistence type="predicted"/>